<protein>
    <submittedName>
        <fullName evidence="2">Uncharacterized protein</fullName>
    </submittedName>
</protein>
<feature type="region of interest" description="Disordered" evidence="1">
    <location>
        <begin position="84"/>
        <end position="107"/>
    </location>
</feature>
<evidence type="ECO:0000313" key="3">
    <source>
        <dbReference type="Proteomes" id="UP001276659"/>
    </source>
</evidence>
<comment type="caution">
    <text evidence="2">The sequence shown here is derived from an EMBL/GenBank/DDBJ whole genome shotgun (WGS) entry which is preliminary data.</text>
</comment>
<dbReference type="AlphaFoldDB" id="A0AAD9Z2Z6"/>
<accession>A0AAD9Z2Z6</accession>
<proteinExistence type="predicted"/>
<feature type="compositionally biased region" description="Basic residues" evidence="1">
    <location>
        <begin position="313"/>
        <end position="328"/>
    </location>
</feature>
<gene>
    <name evidence="2" type="ORF">OEA41_005520</name>
</gene>
<reference evidence="2" key="1">
    <citation type="submission" date="2022-11" db="EMBL/GenBank/DDBJ databases">
        <title>Chromosomal genome sequence assembly and mating type (MAT) locus characterization of the leprose asexual lichenized fungus Lepraria neglecta (Nyl.) Erichsen.</title>
        <authorList>
            <person name="Allen J.L."/>
            <person name="Pfeffer B."/>
        </authorList>
    </citation>
    <scope>NUCLEOTIDE SEQUENCE</scope>
    <source>
        <strain evidence="2">Allen 5258</strain>
    </source>
</reference>
<organism evidence="2 3">
    <name type="scientific">Lepraria neglecta</name>
    <dbReference type="NCBI Taxonomy" id="209136"/>
    <lineage>
        <taxon>Eukaryota</taxon>
        <taxon>Fungi</taxon>
        <taxon>Dikarya</taxon>
        <taxon>Ascomycota</taxon>
        <taxon>Pezizomycotina</taxon>
        <taxon>Lecanoromycetes</taxon>
        <taxon>OSLEUM clade</taxon>
        <taxon>Lecanoromycetidae</taxon>
        <taxon>Lecanorales</taxon>
        <taxon>Lecanorineae</taxon>
        <taxon>Stereocaulaceae</taxon>
        <taxon>Lepraria</taxon>
    </lineage>
</organism>
<feature type="compositionally biased region" description="Polar residues" evidence="1">
    <location>
        <begin position="358"/>
        <end position="371"/>
    </location>
</feature>
<feature type="region of interest" description="Disordered" evidence="1">
    <location>
        <begin position="1"/>
        <end position="30"/>
    </location>
</feature>
<feature type="region of interest" description="Disordered" evidence="1">
    <location>
        <begin position="148"/>
        <end position="215"/>
    </location>
</feature>
<feature type="compositionally biased region" description="Basic and acidic residues" evidence="1">
    <location>
        <begin position="738"/>
        <end position="747"/>
    </location>
</feature>
<sequence>MESGNTPVQGAEKSDILKQLSRRPPRNGGFSRFSALENWAEFSDERNFGRIRQYLLESDAAPVEDTSSKPIASKHFLMGFFRSHSNRRPSKQSKKMLKMQSPQEERTLPVVAQRTSYGGKYGQIITNQVYDVNRNASTYQINITRGASDASTGKETGKSTEPAKDNVSSTAASSFRKVTGLRRPADGAPVQQANGYKSPANTPSPYQTAGFQEPTSERLVTKLVNDRRPNENVPPGLPMSQIPKPLIDVPLQPVHHANDSFVVSRKEYPHLLLRDDKNPNTPRASKSSIPKTESRPTIRDFAPNGPAQVQRAKATRLRSRSPVKRVGKQKSAASSIVDIPAFPTYSGQVLNSEVSIFQNTDPISSDPNARSQAPPPTPTLRRPVPSLQPSPIADSPPKASSIVSAESTAEDLHSNTASIVVSNAQIATMIRNQSATTTNHRTSTPPQPGPAPTKALPALPEGQAPTTPTRLSESSQRMPTSPERTSPTSPIKLPLRSPARYRFTPMDLGTPSPPKRAEEPIRINAASDPEAFTTKPVKEPEEIKIPHSSPVQEKGKRRCVTFPKPKDLLKSLNAGELDQRTERTKAMKVRDLARMKSQKAEIEDIDDAVINAGGEVANGNENEEGNVRHEGLVLLPSPPDFTNSGRASTINPIHPHFSQLGSLSTSTTLQGDGSTLSQRLSPIVVLAEQEPISPVSVQRASSQKSQTSTSDYRRGSISKTTNGLHPFPSKPLSPGLHFAEEDLESKNKAQRPLSAHSMPPPNTRPFISRVPTPFSPSLLRGGPFQAQSNRSSLRESVRDVPMSMNISETVTELEARIEAVERKNCLLERAFLAVLDAGAGYNGGAGARERRRSSGTESLYVGLDNLLAVHADEAGAPVAGRAGRLSASSVP</sequence>
<dbReference type="Proteomes" id="UP001276659">
    <property type="component" value="Unassembled WGS sequence"/>
</dbReference>
<feature type="compositionally biased region" description="Polar residues" evidence="1">
    <location>
        <begin position="695"/>
        <end position="710"/>
    </location>
</feature>
<feature type="region of interest" description="Disordered" evidence="1">
    <location>
        <begin position="693"/>
        <end position="797"/>
    </location>
</feature>
<feature type="compositionally biased region" description="Polar residues" evidence="1">
    <location>
        <begin position="191"/>
        <end position="214"/>
    </location>
</feature>
<evidence type="ECO:0000313" key="2">
    <source>
        <dbReference type="EMBL" id="KAK3169072.1"/>
    </source>
</evidence>
<feature type="compositionally biased region" description="Basic residues" evidence="1">
    <location>
        <begin position="84"/>
        <end position="97"/>
    </location>
</feature>
<feature type="region of interest" description="Disordered" evidence="1">
    <location>
        <begin position="272"/>
        <end position="333"/>
    </location>
</feature>
<dbReference type="EMBL" id="JASNWA010000010">
    <property type="protein sequence ID" value="KAK3169072.1"/>
    <property type="molecule type" value="Genomic_DNA"/>
</dbReference>
<feature type="compositionally biased region" description="Low complexity" evidence="1">
    <location>
        <begin position="479"/>
        <end position="490"/>
    </location>
</feature>
<feature type="compositionally biased region" description="Polar residues" evidence="1">
    <location>
        <begin position="279"/>
        <end position="291"/>
    </location>
</feature>
<feature type="region of interest" description="Disordered" evidence="1">
    <location>
        <begin position="433"/>
        <end position="495"/>
    </location>
</feature>
<evidence type="ECO:0000256" key="1">
    <source>
        <dbReference type="SAM" id="MobiDB-lite"/>
    </source>
</evidence>
<name>A0AAD9Z2Z6_9LECA</name>
<feature type="compositionally biased region" description="Basic and acidic residues" evidence="1">
    <location>
        <begin position="155"/>
        <end position="164"/>
    </location>
</feature>
<feature type="region of interest" description="Disordered" evidence="1">
    <location>
        <begin position="358"/>
        <end position="412"/>
    </location>
</feature>
<keyword evidence="3" id="KW-1185">Reference proteome</keyword>
<feature type="compositionally biased region" description="Polar residues" evidence="1">
    <location>
        <begin position="433"/>
        <end position="444"/>
    </location>
</feature>
<feature type="compositionally biased region" description="Polar residues" evidence="1">
    <location>
        <begin position="464"/>
        <end position="478"/>
    </location>
</feature>